<sequence length="116" mass="13443">MANDDRTIDISSSKATEKPPWHDSIKGERIVRPDIPYQSHAMRKFVLHGRDGFLLRGASQNFVPRLDVESVSRDEVEETIMTFFYVCWWIGKFEQPVFVWGIYIGLHDGIETGQDK</sequence>
<proteinExistence type="predicted"/>
<dbReference type="AlphaFoldDB" id="M8CTK2"/>
<evidence type="ECO:0000313" key="2">
    <source>
        <dbReference type="EnsemblPlants" id="EMT30922"/>
    </source>
</evidence>
<accession>M8CTK2</accession>
<dbReference type="EnsemblPlants" id="EMT30922">
    <property type="protein sequence ID" value="EMT30922"/>
    <property type="gene ID" value="F775_05550"/>
</dbReference>
<reference evidence="2" key="1">
    <citation type="submission" date="2015-06" db="UniProtKB">
        <authorList>
            <consortium name="EnsemblPlants"/>
        </authorList>
    </citation>
    <scope>IDENTIFICATION</scope>
</reference>
<evidence type="ECO:0000256" key="1">
    <source>
        <dbReference type="SAM" id="MobiDB-lite"/>
    </source>
</evidence>
<feature type="region of interest" description="Disordered" evidence="1">
    <location>
        <begin position="1"/>
        <end position="23"/>
    </location>
</feature>
<protein>
    <submittedName>
        <fullName evidence="2">Uncharacterized protein</fullName>
    </submittedName>
</protein>
<organism evidence="2">
    <name type="scientific">Aegilops tauschii</name>
    <name type="common">Tausch's goatgrass</name>
    <name type="synonym">Aegilops squarrosa</name>
    <dbReference type="NCBI Taxonomy" id="37682"/>
    <lineage>
        <taxon>Eukaryota</taxon>
        <taxon>Viridiplantae</taxon>
        <taxon>Streptophyta</taxon>
        <taxon>Embryophyta</taxon>
        <taxon>Tracheophyta</taxon>
        <taxon>Spermatophyta</taxon>
        <taxon>Magnoliopsida</taxon>
        <taxon>Liliopsida</taxon>
        <taxon>Poales</taxon>
        <taxon>Poaceae</taxon>
        <taxon>BOP clade</taxon>
        <taxon>Pooideae</taxon>
        <taxon>Triticodae</taxon>
        <taxon>Triticeae</taxon>
        <taxon>Triticinae</taxon>
        <taxon>Aegilops</taxon>
    </lineage>
</organism>
<name>M8CTK2_AEGTA</name>